<dbReference type="AlphaFoldDB" id="A0A7S2R6Z5"/>
<evidence type="ECO:0000313" key="5">
    <source>
        <dbReference type="EMBL" id="CAD9662393.1"/>
    </source>
</evidence>
<dbReference type="CDD" id="cd00084">
    <property type="entry name" value="HMG-box_SF"/>
    <property type="match status" value="1"/>
</dbReference>
<dbReference type="Gene3D" id="1.10.30.10">
    <property type="entry name" value="High mobility group box domain"/>
    <property type="match status" value="2"/>
</dbReference>
<feature type="domain" description="HMG box" evidence="4">
    <location>
        <begin position="282"/>
        <end position="355"/>
    </location>
</feature>
<dbReference type="SMART" id="SM00398">
    <property type="entry name" value="HMG"/>
    <property type="match status" value="2"/>
</dbReference>
<dbReference type="InterPro" id="IPR036910">
    <property type="entry name" value="HMG_box_dom_sf"/>
</dbReference>
<feature type="DNA-binding region" description="HMG box" evidence="2">
    <location>
        <begin position="282"/>
        <end position="355"/>
    </location>
</feature>
<dbReference type="Pfam" id="PF09011">
    <property type="entry name" value="HMG_box_2"/>
    <property type="match status" value="1"/>
</dbReference>
<evidence type="ECO:0000256" key="2">
    <source>
        <dbReference type="PROSITE-ProRule" id="PRU00267"/>
    </source>
</evidence>
<feature type="DNA-binding region" description="HMG box" evidence="2">
    <location>
        <begin position="182"/>
        <end position="252"/>
    </location>
</feature>
<sequence length="468" mass="49044">MQGHGDTEPALDLFPGETLARPSLAPPAPLPDMQGPGASVEGGLAGGMALVSGPGLSREMEAMHRSDGGAVGPCSSWGGAGLGPTPPAFRPFSAAAPAHALGAWEAAAPPLSAQLLPFVASPVAPLPGQGLMTASPPNPLAEALAAERHLAMGPAPAPQDHAALPPVPGLKKRRRKKDPNAPRRPLSAYNLFYRDLRLELKKQAGDQPLKFDSLVKTVSSRWRQATPEAKAKFELEAKLDNERYYAEMKVYRETVQAKKGITSQDQKRRKRCGSSAQLLSVPKRPLSSNHVFFSDEQHALLNGQRAAQGTHEDLSETMVALGQRWAQLTADQKEQLRHRAEQEWQAHQAAKASGAMPLARASLPLWSWPGGALDPRPDPAGSIPQQQWPASGADIALPCPLPPHVPAVLPAPWPTMPHGHGVALEALVKKGGSTKVGGGGGGDAGVGADGAATAAAAKGLRRSSPDGR</sequence>
<proteinExistence type="predicted"/>
<reference evidence="5" key="1">
    <citation type="submission" date="2021-01" db="EMBL/GenBank/DDBJ databases">
        <authorList>
            <person name="Corre E."/>
            <person name="Pelletier E."/>
            <person name="Niang G."/>
            <person name="Scheremetjew M."/>
            <person name="Finn R."/>
            <person name="Kale V."/>
            <person name="Holt S."/>
            <person name="Cochrane G."/>
            <person name="Meng A."/>
            <person name="Brown T."/>
            <person name="Cohen L."/>
        </authorList>
    </citation>
    <scope>NUCLEOTIDE SEQUENCE</scope>
    <source>
        <strain evidence="5">CCMP1243</strain>
    </source>
</reference>
<feature type="domain" description="HMG box" evidence="4">
    <location>
        <begin position="182"/>
        <end position="252"/>
    </location>
</feature>
<protein>
    <recommendedName>
        <fullName evidence="4">HMG box domain-containing protein</fullName>
    </recommendedName>
</protein>
<evidence type="ECO:0000256" key="1">
    <source>
        <dbReference type="ARBA" id="ARBA00023125"/>
    </source>
</evidence>
<dbReference type="PROSITE" id="PS50118">
    <property type="entry name" value="HMG_BOX_2"/>
    <property type="match status" value="2"/>
</dbReference>
<dbReference type="GO" id="GO:0003677">
    <property type="term" value="F:DNA binding"/>
    <property type="evidence" value="ECO:0007669"/>
    <property type="project" value="UniProtKB-UniRule"/>
</dbReference>
<evidence type="ECO:0000259" key="4">
    <source>
        <dbReference type="PROSITE" id="PS50118"/>
    </source>
</evidence>
<name>A0A7S2R6Z5_9STRA</name>
<feature type="region of interest" description="Disordered" evidence="3">
    <location>
        <begin position="432"/>
        <end position="468"/>
    </location>
</feature>
<accession>A0A7S2R6Z5</accession>
<keyword evidence="2" id="KW-0539">Nucleus</keyword>
<dbReference type="Pfam" id="PF00505">
    <property type="entry name" value="HMG_box"/>
    <property type="match status" value="1"/>
</dbReference>
<feature type="compositionally biased region" description="Gly residues" evidence="3">
    <location>
        <begin position="434"/>
        <end position="448"/>
    </location>
</feature>
<feature type="region of interest" description="Disordered" evidence="3">
    <location>
        <begin position="1"/>
        <end position="46"/>
    </location>
</feature>
<organism evidence="5">
    <name type="scientific">Rhizochromulina marina</name>
    <dbReference type="NCBI Taxonomy" id="1034831"/>
    <lineage>
        <taxon>Eukaryota</taxon>
        <taxon>Sar</taxon>
        <taxon>Stramenopiles</taxon>
        <taxon>Ochrophyta</taxon>
        <taxon>Dictyochophyceae</taxon>
        <taxon>Rhizochromulinales</taxon>
        <taxon>Rhizochromulina</taxon>
    </lineage>
</organism>
<dbReference type="GO" id="GO:0005634">
    <property type="term" value="C:nucleus"/>
    <property type="evidence" value="ECO:0007669"/>
    <property type="project" value="UniProtKB-UniRule"/>
</dbReference>
<feature type="region of interest" description="Disordered" evidence="3">
    <location>
        <begin position="153"/>
        <end position="185"/>
    </location>
</feature>
<dbReference type="PANTHER" id="PTHR48112">
    <property type="entry name" value="HIGH MOBILITY GROUP PROTEIN DSP1"/>
    <property type="match status" value="1"/>
</dbReference>
<keyword evidence="1 2" id="KW-0238">DNA-binding</keyword>
<feature type="compositionally biased region" description="Low complexity" evidence="3">
    <location>
        <begin position="449"/>
        <end position="458"/>
    </location>
</feature>
<gene>
    <name evidence="5" type="ORF">RMAR1173_LOCUS1364</name>
</gene>
<dbReference type="SUPFAM" id="SSF47095">
    <property type="entry name" value="HMG-box"/>
    <property type="match status" value="2"/>
</dbReference>
<dbReference type="InterPro" id="IPR009071">
    <property type="entry name" value="HMG_box_dom"/>
</dbReference>
<dbReference type="InterPro" id="IPR050342">
    <property type="entry name" value="HMGB"/>
</dbReference>
<dbReference type="PANTHER" id="PTHR48112:SF22">
    <property type="entry name" value="MITOCHONDRIAL TRANSCRIPTION FACTOR A, ISOFORM B"/>
    <property type="match status" value="1"/>
</dbReference>
<evidence type="ECO:0000256" key="3">
    <source>
        <dbReference type="SAM" id="MobiDB-lite"/>
    </source>
</evidence>
<dbReference type="EMBL" id="HBHJ01002160">
    <property type="protein sequence ID" value="CAD9662393.1"/>
    <property type="molecule type" value="Transcribed_RNA"/>
</dbReference>